<dbReference type="Pfam" id="PF00528">
    <property type="entry name" value="BPD_transp_1"/>
    <property type="match status" value="1"/>
</dbReference>
<keyword evidence="5 7" id="KW-1133">Transmembrane helix</keyword>
<feature type="transmembrane region" description="Helical" evidence="7">
    <location>
        <begin position="164"/>
        <end position="187"/>
    </location>
</feature>
<evidence type="ECO:0000256" key="4">
    <source>
        <dbReference type="ARBA" id="ARBA00022692"/>
    </source>
</evidence>
<feature type="transmembrane region" description="Helical" evidence="7">
    <location>
        <begin position="100"/>
        <end position="119"/>
    </location>
</feature>
<evidence type="ECO:0000256" key="7">
    <source>
        <dbReference type="RuleBase" id="RU363032"/>
    </source>
</evidence>
<dbReference type="GO" id="GO:0055085">
    <property type="term" value="P:transmembrane transport"/>
    <property type="evidence" value="ECO:0007669"/>
    <property type="project" value="InterPro"/>
</dbReference>
<feature type="transmembrane region" description="Helical" evidence="7">
    <location>
        <begin position="208"/>
        <end position="230"/>
    </location>
</feature>
<dbReference type="EMBL" id="CADCWK010000158">
    <property type="protein sequence ID" value="CAA9559670.1"/>
    <property type="molecule type" value="Genomic_DNA"/>
</dbReference>
<keyword evidence="6 7" id="KW-0472">Membrane</keyword>
<dbReference type="CDD" id="cd06261">
    <property type="entry name" value="TM_PBP2"/>
    <property type="match status" value="1"/>
</dbReference>
<sequence>MTTLSAAAEEARRDAVQSYKPKRKWTIGRILNKTLFWALIVFLFTYTLFPYVWAFLSSIRPNSANGQIPVQYWPENLTWEHYQYVFSERSGFLPALRNSAIVSFSVVIISIAFGASAAYALGRLRFRGRSFVLYTILSMTTFPAIAILGTLFQVVRQANIYDTVFALIFSYLIFTLPFTVWTLTNFFRAMPGELEESALVDGASPFRAFWQILLPLALPGLVTTGLLAFINAWNEFLFALTFTNSDRARTTPVVISSFSGNTQFDVPWGAIMAASVTVTLPLILLVLVFQRLIIGGLTAGAVKG</sequence>
<feature type="transmembrane region" description="Helical" evidence="7">
    <location>
        <begin position="266"/>
        <end position="289"/>
    </location>
</feature>
<evidence type="ECO:0000256" key="6">
    <source>
        <dbReference type="ARBA" id="ARBA00023136"/>
    </source>
</evidence>
<dbReference type="InterPro" id="IPR035906">
    <property type="entry name" value="MetI-like_sf"/>
</dbReference>
<evidence type="ECO:0000256" key="5">
    <source>
        <dbReference type="ARBA" id="ARBA00022989"/>
    </source>
</evidence>
<evidence type="ECO:0000259" key="8">
    <source>
        <dbReference type="PROSITE" id="PS50928"/>
    </source>
</evidence>
<keyword evidence="4 7" id="KW-0812">Transmembrane</keyword>
<keyword evidence="2 7" id="KW-0813">Transport</keyword>
<dbReference type="PANTHER" id="PTHR32243:SF18">
    <property type="entry name" value="INNER MEMBRANE ABC TRANSPORTER PERMEASE PROTEIN YCJP"/>
    <property type="match status" value="1"/>
</dbReference>
<evidence type="ECO:0000256" key="1">
    <source>
        <dbReference type="ARBA" id="ARBA00004651"/>
    </source>
</evidence>
<protein>
    <submittedName>
        <fullName evidence="9">Maltodextrin ABC transporter, permease protein MdxG</fullName>
    </submittedName>
</protein>
<feature type="transmembrane region" description="Helical" evidence="7">
    <location>
        <begin position="30"/>
        <end position="53"/>
    </location>
</feature>
<feature type="transmembrane region" description="Helical" evidence="7">
    <location>
        <begin position="131"/>
        <end position="152"/>
    </location>
</feature>
<comment type="subcellular location">
    <subcellularLocation>
        <location evidence="1 7">Cell membrane</location>
        <topology evidence="1 7">Multi-pass membrane protein</topology>
    </subcellularLocation>
</comment>
<keyword evidence="3" id="KW-1003">Cell membrane</keyword>
<reference evidence="9" key="1">
    <citation type="submission" date="2020-02" db="EMBL/GenBank/DDBJ databases">
        <authorList>
            <person name="Meier V. D."/>
        </authorList>
    </citation>
    <scope>NUCLEOTIDE SEQUENCE</scope>
    <source>
        <strain evidence="9">AVDCRST_MAG33</strain>
    </source>
</reference>
<organism evidence="9">
    <name type="scientific">uncultured Thermomicrobiales bacterium</name>
    <dbReference type="NCBI Taxonomy" id="1645740"/>
    <lineage>
        <taxon>Bacteria</taxon>
        <taxon>Pseudomonadati</taxon>
        <taxon>Thermomicrobiota</taxon>
        <taxon>Thermomicrobia</taxon>
        <taxon>Thermomicrobiales</taxon>
        <taxon>environmental samples</taxon>
    </lineage>
</organism>
<dbReference type="SUPFAM" id="SSF161098">
    <property type="entry name" value="MetI-like"/>
    <property type="match status" value="1"/>
</dbReference>
<dbReference type="AlphaFoldDB" id="A0A6J4UTW7"/>
<accession>A0A6J4UTW7</accession>
<dbReference type="PROSITE" id="PS50928">
    <property type="entry name" value="ABC_TM1"/>
    <property type="match status" value="1"/>
</dbReference>
<dbReference type="Gene3D" id="1.10.3720.10">
    <property type="entry name" value="MetI-like"/>
    <property type="match status" value="1"/>
</dbReference>
<evidence type="ECO:0000256" key="2">
    <source>
        <dbReference type="ARBA" id="ARBA00022448"/>
    </source>
</evidence>
<evidence type="ECO:0000313" key="9">
    <source>
        <dbReference type="EMBL" id="CAA9559670.1"/>
    </source>
</evidence>
<comment type="similarity">
    <text evidence="7">Belongs to the binding-protein-dependent transport system permease family.</text>
</comment>
<dbReference type="GO" id="GO:0005886">
    <property type="term" value="C:plasma membrane"/>
    <property type="evidence" value="ECO:0007669"/>
    <property type="project" value="UniProtKB-SubCell"/>
</dbReference>
<dbReference type="InterPro" id="IPR050901">
    <property type="entry name" value="BP-dep_ABC_trans_perm"/>
</dbReference>
<dbReference type="PANTHER" id="PTHR32243">
    <property type="entry name" value="MALTOSE TRANSPORT SYSTEM PERMEASE-RELATED"/>
    <property type="match status" value="1"/>
</dbReference>
<dbReference type="InterPro" id="IPR000515">
    <property type="entry name" value="MetI-like"/>
</dbReference>
<evidence type="ECO:0000256" key="3">
    <source>
        <dbReference type="ARBA" id="ARBA00022475"/>
    </source>
</evidence>
<feature type="domain" description="ABC transmembrane type-1" evidence="8">
    <location>
        <begin position="96"/>
        <end position="289"/>
    </location>
</feature>
<name>A0A6J4UTW7_9BACT</name>
<gene>
    <name evidence="9" type="ORF">AVDCRST_MAG33-1583</name>
</gene>
<proteinExistence type="inferred from homology"/>